<sequence length="96" mass="10317">MKDILIDGHRILTTDEVADAVIEYARKLLVAGYSDIVEFPTVHDGELARCSLLLGSGSLAVVDAGVVMSSSFGDADQARAEIHRRADSLRSTRSLT</sequence>
<dbReference type="EMBL" id="JACIFH010000001">
    <property type="protein sequence ID" value="MBB4138305.1"/>
    <property type="molecule type" value="Genomic_DNA"/>
</dbReference>
<dbReference type="AlphaFoldDB" id="A0AA40SL97"/>
<gene>
    <name evidence="1" type="ORF">BKA10_000099</name>
</gene>
<evidence type="ECO:0000313" key="2">
    <source>
        <dbReference type="Proteomes" id="UP000549113"/>
    </source>
</evidence>
<proteinExistence type="predicted"/>
<reference evidence="1 2" key="1">
    <citation type="submission" date="2020-08" db="EMBL/GenBank/DDBJ databases">
        <title>Sequencing the genomes of 1000 actinobacteria strains.</title>
        <authorList>
            <person name="Klenk H.-P."/>
        </authorList>
    </citation>
    <scope>NUCLEOTIDE SEQUENCE [LARGE SCALE GENOMIC DNA]</scope>
    <source>
        <strain evidence="1 2">DSM 19600</strain>
    </source>
</reference>
<organism evidence="1 2">
    <name type="scientific">Microbacterium invictum</name>
    <dbReference type="NCBI Taxonomy" id="515415"/>
    <lineage>
        <taxon>Bacteria</taxon>
        <taxon>Bacillati</taxon>
        <taxon>Actinomycetota</taxon>
        <taxon>Actinomycetes</taxon>
        <taxon>Micrococcales</taxon>
        <taxon>Microbacteriaceae</taxon>
        <taxon>Microbacterium</taxon>
    </lineage>
</organism>
<accession>A0AA40SL97</accession>
<dbReference type="Proteomes" id="UP000549113">
    <property type="component" value="Unassembled WGS sequence"/>
</dbReference>
<evidence type="ECO:0000313" key="1">
    <source>
        <dbReference type="EMBL" id="MBB4138305.1"/>
    </source>
</evidence>
<keyword evidence="2" id="KW-1185">Reference proteome</keyword>
<comment type="caution">
    <text evidence="1">The sequence shown here is derived from an EMBL/GenBank/DDBJ whole genome shotgun (WGS) entry which is preliminary data.</text>
</comment>
<name>A0AA40SL97_9MICO</name>
<protein>
    <submittedName>
        <fullName evidence="1">Uncharacterized protein</fullName>
    </submittedName>
</protein>
<dbReference type="RefSeq" id="WP_183497951.1">
    <property type="nucleotide sequence ID" value="NZ_BAABCO010000003.1"/>
</dbReference>